<accession>A0AAE4HXZ0</accession>
<comment type="caution">
    <text evidence="1">The sequence shown here is derived from an EMBL/GenBank/DDBJ whole genome shotgun (WGS) entry which is preliminary data.</text>
</comment>
<dbReference type="RefSeq" id="WP_181904723.1">
    <property type="nucleotide sequence ID" value="NZ_JARQAI010000001.1"/>
</dbReference>
<evidence type="ECO:0000313" key="2">
    <source>
        <dbReference type="EMBL" id="MDT2769483.1"/>
    </source>
</evidence>
<evidence type="ECO:0000313" key="4">
    <source>
        <dbReference type="Proteomes" id="UP001269061"/>
    </source>
</evidence>
<protein>
    <submittedName>
        <fullName evidence="1">Uncharacterized protein</fullName>
    </submittedName>
</protein>
<dbReference type="EMBL" id="JARQAZ010000001">
    <property type="protein sequence ID" value="MDT2769483.1"/>
    <property type="molecule type" value="Genomic_DNA"/>
</dbReference>
<evidence type="ECO:0000313" key="3">
    <source>
        <dbReference type="Proteomes" id="UP001180842"/>
    </source>
</evidence>
<evidence type="ECO:0000313" key="1">
    <source>
        <dbReference type="EMBL" id="MDT2735909.1"/>
    </source>
</evidence>
<dbReference type="EMBL" id="JARQAI010000001">
    <property type="protein sequence ID" value="MDT2735909.1"/>
    <property type="molecule type" value="Genomic_DNA"/>
</dbReference>
<organism evidence="1 3">
    <name type="scientific">Enterococcus pseudoavium</name>
    <dbReference type="NCBI Taxonomy" id="44007"/>
    <lineage>
        <taxon>Bacteria</taxon>
        <taxon>Bacillati</taxon>
        <taxon>Bacillota</taxon>
        <taxon>Bacilli</taxon>
        <taxon>Lactobacillales</taxon>
        <taxon>Enterococcaceae</taxon>
        <taxon>Enterococcus</taxon>
    </lineage>
</organism>
<keyword evidence="4" id="KW-1185">Reference proteome</keyword>
<name>A0AAE4HXZ0_9ENTE</name>
<dbReference type="Proteomes" id="UP001269061">
    <property type="component" value="Unassembled WGS sequence"/>
</dbReference>
<reference evidence="1 4" key="1">
    <citation type="submission" date="2023-03" db="EMBL/GenBank/DDBJ databases">
        <authorList>
            <person name="Shen W."/>
            <person name="Cai J."/>
        </authorList>
    </citation>
    <scope>NUCLEOTIDE SEQUENCE</scope>
    <source>
        <strain evidence="1">P69-2</strain>
        <strain evidence="2 4">Y59</strain>
    </source>
</reference>
<gene>
    <name evidence="1" type="ORF">P7H00_02015</name>
    <name evidence="2" type="ORF">P7H46_01375</name>
</gene>
<dbReference type="AlphaFoldDB" id="A0AAE4HXZ0"/>
<dbReference type="Proteomes" id="UP001180842">
    <property type="component" value="Unassembled WGS sequence"/>
</dbReference>
<sequence>MKFKHIVIFTIKEYNKNKEKEGYLPQDGTVINAFVNGISGLNSVAVGYLN</sequence>
<proteinExistence type="predicted"/>